<keyword evidence="1" id="KW-0812">Transmembrane</keyword>
<comment type="caution">
    <text evidence="2">The sequence shown here is derived from an EMBL/GenBank/DDBJ whole genome shotgun (WGS) entry which is preliminary data.</text>
</comment>
<evidence type="ECO:0008006" key="4">
    <source>
        <dbReference type="Google" id="ProtNLM"/>
    </source>
</evidence>
<feature type="transmembrane region" description="Helical" evidence="1">
    <location>
        <begin position="12"/>
        <end position="32"/>
    </location>
</feature>
<evidence type="ECO:0000313" key="3">
    <source>
        <dbReference type="Proteomes" id="UP001500902"/>
    </source>
</evidence>
<dbReference type="Pfam" id="PF23778">
    <property type="entry name" value="Phage_holin_2"/>
    <property type="match status" value="1"/>
</dbReference>
<dbReference type="InterPro" id="IPR056964">
    <property type="entry name" value="Phage_holin"/>
</dbReference>
<sequence>MAVTEDMETAGSVLIAVSAVLAVAVVVLHHLVADWHKTESGRHVFAFEAALAASLTLWAIRLAVPTWDWVLIARLIAFATLPVVLAWRIRIIVLIRRRSRRRRKEASRSETERT</sequence>
<evidence type="ECO:0000256" key="1">
    <source>
        <dbReference type="SAM" id="Phobius"/>
    </source>
</evidence>
<organism evidence="2 3">
    <name type="scientific">Nonomuraea antimicrobica</name>
    <dbReference type="NCBI Taxonomy" id="561173"/>
    <lineage>
        <taxon>Bacteria</taxon>
        <taxon>Bacillati</taxon>
        <taxon>Actinomycetota</taxon>
        <taxon>Actinomycetes</taxon>
        <taxon>Streptosporangiales</taxon>
        <taxon>Streptosporangiaceae</taxon>
        <taxon>Nonomuraea</taxon>
    </lineage>
</organism>
<reference evidence="3" key="1">
    <citation type="journal article" date="2019" name="Int. J. Syst. Evol. Microbiol.">
        <title>The Global Catalogue of Microorganisms (GCM) 10K type strain sequencing project: providing services to taxonomists for standard genome sequencing and annotation.</title>
        <authorList>
            <consortium name="The Broad Institute Genomics Platform"/>
            <consortium name="The Broad Institute Genome Sequencing Center for Infectious Disease"/>
            <person name="Wu L."/>
            <person name="Ma J."/>
        </authorList>
    </citation>
    <scope>NUCLEOTIDE SEQUENCE [LARGE SCALE GENOMIC DNA]</scope>
    <source>
        <strain evidence="3">JCM 16904</strain>
    </source>
</reference>
<accession>A0ABP7ERU0</accession>
<feature type="transmembrane region" description="Helical" evidence="1">
    <location>
        <begin position="70"/>
        <end position="95"/>
    </location>
</feature>
<name>A0ABP7ERU0_9ACTN</name>
<proteinExistence type="predicted"/>
<keyword evidence="1" id="KW-1133">Transmembrane helix</keyword>
<keyword evidence="1" id="KW-0472">Membrane</keyword>
<feature type="transmembrane region" description="Helical" evidence="1">
    <location>
        <begin position="44"/>
        <end position="64"/>
    </location>
</feature>
<dbReference type="EMBL" id="BAAAZP010000253">
    <property type="protein sequence ID" value="GAA3720994.1"/>
    <property type="molecule type" value="Genomic_DNA"/>
</dbReference>
<gene>
    <name evidence="2" type="ORF">GCM10022224_103530</name>
</gene>
<dbReference type="Proteomes" id="UP001500902">
    <property type="component" value="Unassembled WGS sequence"/>
</dbReference>
<protein>
    <recommendedName>
        <fullName evidence="4">DUF1622 domain-containing protein</fullName>
    </recommendedName>
</protein>
<keyword evidence="3" id="KW-1185">Reference proteome</keyword>
<evidence type="ECO:0000313" key="2">
    <source>
        <dbReference type="EMBL" id="GAA3720994.1"/>
    </source>
</evidence>